<dbReference type="InterPro" id="IPR043428">
    <property type="entry name" value="LivM-like"/>
</dbReference>
<evidence type="ECO:0000313" key="8">
    <source>
        <dbReference type="Proteomes" id="UP000325684"/>
    </source>
</evidence>
<feature type="transmembrane region" description="Helical" evidence="6">
    <location>
        <begin position="6"/>
        <end position="24"/>
    </location>
</feature>
<feature type="transmembrane region" description="Helical" evidence="6">
    <location>
        <begin position="187"/>
        <end position="207"/>
    </location>
</feature>
<gene>
    <name evidence="7" type="ORF">FEZ63_12420</name>
</gene>
<dbReference type="GO" id="GO:0005886">
    <property type="term" value="C:plasma membrane"/>
    <property type="evidence" value="ECO:0007669"/>
    <property type="project" value="UniProtKB-SubCell"/>
</dbReference>
<dbReference type="RefSeq" id="WP_150944866.1">
    <property type="nucleotide sequence ID" value="NZ_VCMV01000016.1"/>
</dbReference>
<evidence type="ECO:0000256" key="4">
    <source>
        <dbReference type="ARBA" id="ARBA00022989"/>
    </source>
</evidence>
<feature type="transmembrane region" description="Helical" evidence="6">
    <location>
        <begin position="31"/>
        <end position="51"/>
    </location>
</feature>
<dbReference type="EMBL" id="VCMV01000016">
    <property type="protein sequence ID" value="KAB0266773.1"/>
    <property type="molecule type" value="Genomic_DNA"/>
</dbReference>
<keyword evidence="5 6" id="KW-0472">Membrane</keyword>
<evidence type="ECO:0000256" key="6">
    <source>
        <dbReference type="SAM" id="Phobius"/>
    </source>
</evidence>
<feature type="transmembrane region" description="Helical" evidence="6">
    <location>
        <begin position="219"/>
        <end position="247"/>
    </location>
</feature>
<evidence type="ECO:0000256" key="3">
    <source>
        <dbReference type="ARBA" id="ARBA00022692"/>
    </source>
</evidence>
<evidence type="ECO:0000313" key="7">
    <source>
        <dbReference type="EMBL" id="KAB0266773.1"/>
    </source>
</evidence>
<comment type="caution">
    <text evidence="7">The sequence shown here is derived from an EMBL/GenBank/DDBJ whole genome shotgun (WGS) entry which is preliminary data.</text>
</comment>
<evidence type="ECO:0000256" key="5">
    <source>
        <dbReference type="ARBA" id="ARBA00023136"/>
    </source>
</evidence>
<name>A0A5N3PAN8_9HYPH</name>
<feature type="transmembrane region" description="Helical" evidence="6">
    <location>
        <begin position="133"/>
        <end position="150"/>
    </location>
</feature>
<evidence type="ECO:0000256" key="1">
    <source>
        <dbReference type="ARBA" id="ARBA00004651"/>
    </source>
</evidence>
<protein>
    <submittedName>
        <fullName evidence="7">Branched-chain amino acid ABC transporter permease</fullName>
    </submittedName>
</protein>
<reference evidence="7 8" key="1">
    <citation type="journal article" date="2019" name="Microorganisms">
        <title>Genome Insights into the Novel Species Microvirga brassicacearum, a Rapeseed Endophyte with Biotechnological Potential.</title>
        <authorList>
            <person name="Jimenez-Gomez A."/>
            <person name="Saati-Santamaria Z."/>
            <person name="Igual J.M."/>
            <person name="Rivas R."/>
            <person name="Mateos P.F."/>
            <person name="Garcia-Fraile P."/>
        </authorList>
    </citation>
    <scope>NUCLEOTIDE SEQUENCE [LARGE SCALE GENOMIC DNA]</scope>
    <source>
        <strain evidence="7 8">CDVBN77</strain>
    </source>
</reference>
<keyword evidence="3 6" id="KW-0812">Transmembrane</keyword>
<comment type="subcellular location">
    <subcellularLocation>
        <location evidence="1">Cell membrane</location>
        <topology evidence="1">Multi-pass membrane protein</topology>
    </subcellularLocation>
</comment>
<feature type="transmembrane region" description="Helical" evidence="6">
    <location>
        <begin position="268"/>
        <end position="285"/>
    </location>
</feature>
<dbReference type="CDD" id="cd06581">
    <property type="entry name" value="TM_PBP1_LivM_like"/>
    <property type="match status" value="1"/>
</dbReference>
<keyword evidence="4 6" id="KW-1133">Transmembrane helix</keyword>
<dbReference type="InterPro" id="IPR001851">
    <property type="entry name" value="ABC_transp_permease"/>
</dbReference>
<proteinExistence type="predicted"/>
<dbReference type="OrthoDB" id="9814461at2"/>
<keyword evidence="2" id="KW-1003">Cell membrane</keyword>
<sequence length="297" mass="31857">MEGYLIAIFISILIYLLLAGGLALQYGFTGLVNFGHVGFFAIGSYTSALLALKGVPIPISLAAATALAALSAYPLGMIALRLGGDYLAIVTLGFSEAVRMMLQTEEWLTRGMHGLPGIPRLFAGWVEPQKTDLLILILLVVVCVGVFFLIHHIIKSPFGRVIEAIRDNEVAVRALGKNPAQFKTRSLMLGAGIAGLAGGLQAHYLTFISPEQYVPLITFYIWIALVLGGVGSLRGVVMGTVLLVGFLEGSRFIRDVIGGVSEVQMASLRIWVIGVALICVILYRPQGLFGSSPKRSR</sequence>
<feature type="transmembrane region" description="Helical" evidence="6">
    <location>
        <begin position="57"/>
        <end position="79"/>
    </location>
</feature>
<dbReference type="PANTHER" id="PTHR30482:SF10">
    <property type="entry name" value="HIGH-AFFINITY BRANCHED-CHAIN AMINO ACID TRANSPORT PROTEIN BRAE"/>
    <property type="match status" value="1"/>
</dbReference>
<keyword evidence="8" id="KW-1185">Reference proteome</keyword>
<evidence type="ECO:0000256" key="2">
    <source>
        <dbReference type="ARBA" id="ARBA00022475"/>
    </source>
</evidence>
<dbReference type="Proteomes" id="UP000325684">
    <property type="component" value="Unassembled WGS sequence"/>
</dbReference>
<organism evidence="7 8">
    <name type="scientific">Microvirga brassicacearum</name>
    <dbReference type="NCBI Taxonomy" id="2580413"/>
    <lineage>
        <taxon>Bacteria</taxon>
        <taxon>Pseudomonadati</taxon>
        <taxon>Pseudomonadota</taxon>
        <taxon>Alphaproteobacteria</taxon>
        <taxon>Hyphomicrobiales</taxon>
        <taxon>Methylobacteriaceae</taxon>
        <taxon>Microvirga</taxon>
    </lineage>
</organism>
<dbReference type="AlphaFoldDB" id="A0A5N3PAN8"/>
<dbReference type="GO" id="GO:0015658">
    <property type="term" value="F:branched-chain amino acid transmembrane transporter activity"/>
    <property type="evidence" value="ECO:0007669"/>
    <property type="project" value="InterPro"/>
</dbReference>
<dbReference type="Pfam" id="PF02653">
    <property type="entry name" value="BPD_transp_2"/>
    <property type="match status" value="1"/>
</dbReference>
<dbReference type="PANTHER" id="PTHR30482">
    <property type="entry name" value="HIGH-AFFINITY BRANCHED-CHAIN AMINO ACID TRANSPORT SYSTEM PERMEASE"/>
    <property type="match status" value="1"/>
</dbReference>
<accession>A0A5N3PAN8</accession>